<dbReference type="Proteomes" id="UP000636479">
    <property type="component" value="Unassembled WGS sequence"/>
</dbReference>
<dbReference type="GeneID" id="59341218"/>
<dbReference type="AlphaFoldDB" id="A0A8H6T6I2"/>
<evidence type="ECO:0000256" key="1">
    <source>
        <dbReference type="SAM" id="MobiDB-lite"/>
    </source>
</evidence>
<dbReference type="RefSeq" id="XP_037223797.1">
    <property type="nucleotide sequence ID" value="XM_037358702.1"/>
</dbReference>
<feature type="compositionally biased region" description="Acidic residues" evidence="1">
    <location>
        <begin position="87"/>
        <end position="117"/>
    </location>
</feature>
<gene>
    <name evidence="2" type="ORF">MIND_00178700</name>
</gene>
<proteinExistence type="predicted"/>
<organism evidence="2 3">
    <name type="scientific">Mycena indigotica</name>
    <dbReference type="NCBI Taxonomy" id="2126181"/>
    <lineage>
        <taxon>Eukaryota</taxon>
        <taxon>Fungi</taxon>
        <taxon>Dikarya</taxon>
        <taxon>Basidiomycota</taxon>
        <taxon>Agaricomycotina</taxon>
        <taxon>Agaricomycetes</taxon>
        <taxon>Agaricomycetidae</taxon>
        <taxon>Agaricales</taxon>
        <taxon>Marasmiineae</taxon>
        <taxon>Mycenaceae</taxon>
        <taxon>Mycena</taxon>
    </lineage>
</organism>
<sequence length="126" mass="14007">MGTPAPRLPGKRFPDTRFHIPYDSSSFGTNIRSKMLTSCRIPPLVSLRRRFCLRIVAQKVVFPEGMSALPEEPLEPLDPLLPPLDESFPDDELSPEDEEPSPAELSPDELSPDDELSPPELSPGRT</sequence>
<evidence type="ECO:0000313" key="3">
    <source>
        <dbReference type="Proteomes" id="UP000636479"/>
    </source>
</evidence>
<evidence type="ECO:0000313" key="2">
    <source>
        <dbReference type="EMBL" id="KAF7311689.1"/>
    </source>
</evidence>
<dbReference type="EMBL" id="JACAZF010000002">
    <property type="protein sequence ID" value="KAF7311689.1"/>
    <property type="molecule type" value="Genomic_DNA"/>
</dbReference>
<protein>
    <submittedName>
        <fullName evidence="2">Uncharacterized protein</fullName>
    </submittedName>
</protein>
<keyword evidence="3" id="KW-1185">Reference proteome</keyword>
<accession>A0A8H6T6I2</accession>
<feature type="region of interest" description="Disordered" evidence="1">
    <location>
        <begin position="67"/>
        <end position="126"/>
    </location>
</feature>
<reference evidence="2" key="1">
    <citation type="submission" date="2020-05" db="EMBL/GenBank/DDBJ databases">
        <title>Mycena genomes resolve the evolution of fungal bioluminescence.</title>
        <authorList>
            <person name="Tsai I.J."/>
        </authorList>
    </citation>
    <scope>NUCLEOTIDE SEQUENCE</scope>
    <source>
        <strain evidence="2">171206Taipei</strain>
    </source>
</reference>
<name>A0A8H6T6I2_9AGAR</name>
<comment type="caution">
    <text evidence="2">The sequence shown here is derived from an EMBL/GenBank/DDBJ whole genome shotgun (WGS) entry which is preliminary data.</text>
</comment>